<evidence type="ECO:0000256" key="1">
    <source>
        <dbReference type="ARBA" id="ARBA00005044"/>
    </source>
</evidence>
<dbReference type="GO" id="GO:0009073">
    <property type="term" value="P:aromatic amino acid family biosynthetic process"/>
    <property type="evidence" value="ECO:0007669"/>
    <property type="project" value="UniProtKB-KW"/>
</dbReference>
<evidence type="ECO:0000256" key="10">
    <source>
        <dbReference type="ARBA" id="ARBA00023239"/>
    </source>
</evidence>
<protein>
    <recommendedName>
        <fullName evidence="3 11">Chorismate synthase</fullName>
        <shortName evidence="11">CS</shortName>
        <ecNumber evidence="3 11">4.2.3.5</ecNumber>
    </recommendedName>
    <alternativeName>
        <fullName evidence="11">5-enolpyruvylshikimate-3-phosphate phospholyase</fullName>
    </alternativeName>
</protein>
<evidence type="ECO:0000256" key="4">
    <source>
        <dbReference type="ARBA" id="ARBA00022605"/>
    </source>
</evidence>
<dbReference type="Gene3D" id="3.60.150.10">
    <property type="entry name" value="Chorismate synthase AroC"/>
    <property type="match status" value="2"/>
</dbReference>
<keyword evidence="4 11" id="KW-0028">Amino-acid biosynthesis</keyword>
<dbReference type="InterPro" id="IPR000453">
    <property type="entry name" value="Chorismate_synth"/>
</dbReference>
<evidence type="ECO:0000313" key="13">
    <source>
        <dbReference type="Proteomes" id="UP000178951"/>
    </source>
</evidence>
<accession>A0A1F4TDH6</accession>
<feature type="binding site" evidence="11">
    <location>
        <begin position="116"/>
        <end position="118"/>
    </location>
    <ligand>
        <name>FMN</name>
        <dbReference type="ChEBI" id="CHEBI:58210"/>
    </ligand>
</feature>
<evidence type="ECO:0000256" key="2">
    <source>
        <dbReference type="ARBA" id="ARBA00008014"/>
    </source>
</evidence>
<feature type="binding site" evidence="11">
    <location>
        <begin position="270"/>
        <end position="274"/>
    </location>
    <ligand>
        <name>FMN</name>
        <dbReference type="ChEBI" id="CHEBI:58210"/>
    </ligand>
</feature>
<dbReference type="GO" id="GO:0004107">
    <property type="term" value="F:chorismate synthase activity"/>
    <property type="evidence" value="ECO:0007669"/>
    <property type="project" value="UniProtKB-UniRule"/>
</dbReference>
<comment type="similarity">
    <text evidence="2 11">Belongs to the chorismate synthase family.</text>
</comment>
<dbReference type="HAMAP" id="MF_00300">
    <property type="entry name" value="Chorismate_synth"/>
    <property type="match status" value="1"/>
</dbReference>
<proteinExistence type="inferred from homology"/>
<dbReference type="GO" id="GO:0008652">
    <property type="term" value="P:amino acid biosynthetic process"/>
    <property type="evidence" value="ECO:0007669"/>
    <property type="project" value="UniProtKB-KW"/>
</dbReference>
<comment type="caution">
    <text evidence="11">Lacks conserved residue(s) required for the propagation of feature annotation.</text>
</comment>
<dbReference type="GO" id="GO:0005829">
    <property type="term" value="C:cytosol"/>
    <property type="evidence" value="ECO:0007669"/>
    <property type="project" value="TreeGrafter"/>
</dbReference>
<dbReference type="InterPro" id="IPR035904">
    <property type="entry name" value="Chorismate_synth_AroC_sf"/>
</dbReference>
<gene>
    <name evidence="11" type="primary">aroC</name>
    <name evidence="12" type="ORF">A2311_01735</name>
</gene>
<comment type="subunit">
    <text evidence="11">Homotetramer.</text>
</comment>
<feature type="binding site" evidence="11">
    <location>
        <position position="296"/>
    </location>
    <ligand>
        <name>FMN</name>
        <dbReference type="ChEBI" id="CHEBI:58210"/>
    </ligand>
</feature>
<evidence type="ECO:0000256" key="7">
    <source>
        <dbReference type="ARBA" id="ARBA00022827"/>
    </source>
</evidence>
<feature type="binding site" evidence="11">
    <location>
        <position position="255"/>
    </location>
    <ligand>
        <name>FMN</name>
        <dbReference type="ChEBI" id="CHEBI:58210"/>
    </ligand>
</feature>
<dbReference type="GO" id="GO:0010181">
    <property type="term" value="F:FMN binding"/>
    <property type="evidence" value="ECO:0007669"/>
    <property type="project" value="TreeGrafter"/>
</dbReference>
<feature type="binding site" evidence="11">
    <location>
        <position position="46"/>
    </location>
    <ligand>
        <name>NADP(+)</name>
        <dbReference type="ChEBI" id="CHEBI:58349"/>
    </ligand>
</feature>
<organism evidence="12 13">
    <name type="scientific">candidate division WOR-1 bacterium RIFOXYB2_FULL_48_7</name>
    <dbReference type="NCBI Taxonomy" id="1802583"/>
    <lineage>
        <taxon>Bacteria</taxon>
        <taxon>Bacillati</taxon>
        <taxon>Saganbacteria</taxon>
    </lineage>
</organism>
<reference evidence="12 13" key="1">
    <citation type="journal article" date="2016" name="Nat. Commun.">
        <title>Thousands of microbial genomes shed light on interconnected biogeochemical processes in an aquifer system.</title>
        <authorList>
            <person name="Anantharaman K."/>
            <person name="Brown C.T."/>
            <person name="Hug L.A."/>
            <person name="Sharon I."/>
            <person name="Castelle C.J."/>
            <person name="Probst A.J."/>
            <person name="Thomas B.C."/>
            <person name="Singh A."/>
            <person name="Wilkins M.J."/>
            <person name="Karaoz U."/>
            <person name="Brodie E.L."/>
            <person name="Williams K.H."/>
            <person name="Hubbard S.S."/>
            <person name="Banfield J.F."/>
        </authorList>
    </citation>
    <scope>NUCLEOTIDE SEQUENCE [LARGE SCALE GENOMIC DNA]</scope>
</reference>
<dbReference type="EMBL" id="MEUF01000088">
    <property type="protein sequence ID" value="OGC30684.1"/>
    <property type="molecule type" value="Genomic_DNA"/>
</dbReference>
<dbReference type="SUPFAM" id="SSF103263">
    <property type="entry name" value="Chorismate synthase, AroC"/>
    <property type="match status" value="1"/>
</dbReference>
<dbReference type="PROSITE" id="PS00789">
    <property type="entry name" value="CHORISMATE_SYNTHASE_3"/>
    <property type="match status" value="1"/>
</dbReference>
<dbReference type="GO" id="GO:0009423">
    <property type="term" value="P:chorismate biosynthetic process"/>
    <property type="evidence" value="ECO:0007669"/>
    <property type="project" value="UniProtKB-UniRule"/>
</dbReference>
<keyword evidence="9 11" id="KW-0057">Aromatic amino acid biosynthesis</keyword>
<dbReference type="CDD" id="cd07304">
    <property type="entry name" value="Chorismate_synthase"/>
    <property type="match status" value="1"/>
</dbReference>
<comment type="function">
    <text evidence="11">Catalyzes the anti-1,4-elimination of the C-3 phosphate and the C-6 proR hydrogen from 5-enolpyruvylshikimate-3-phosphate (EPSP) to yield chorismate, which is the branch point compound that serves as the starting substrate for the three terminal pathways of aromatic amino acid biosynthesis. This reaction introduces a second double bond into the aromatic ring system.</text>
</comment>
<comment type="catalytic activity">
    <reaction evidence="11">
        <text>5-O-(1-carboxyvinyl)-3-phosphoshikimate = chorismate + phosphate</text>
        <dbReference type="Rhea" id="RHEA:21020"/>
        <dbReference type="ChEBI" id="CHEBI:29748"/>
        <dbReference type="ChEBI" id="CHEBI:43474"/>
        <dbReference type="ChEBI" id="CHEBI:57701"/>
        <dbReference type="EC" id="4.2.3.5"/>
    </reaction>
</comment>
<keyword evidence="6 11" id="KW-0288">FMN</keyword>
<dbReference type="PANTHER" id="PTHR21085:SF0">
    <property type="entry name" value="CHORISMATE SYNTHASE"/>
    <property type="match status" value="1"/>
</dbReference>
<keyword evidence="10 11" id="KW-0456">Lyase</keyword>
<evidence type="ECO:0000256" key="3">
    <source>
        <dbReference type="ARBA" id="ARBA00013036"/>
    </source>
</evidence>
<comment type="cofactor">
    <cofactor evidence="11">
        <name>FMNH2</name>
        <dbReference type="ChEBI" id="CHEBI:57618"/>
    </cofactor>
    <text evidence="11">Reduced FMN (FMNH(2)).</text>
</comment>
<dbReference type="UniPathway" id="UPA00053">
    <property type="reaction ID" value="UER00090"/>
</dbReference>
<dbReference type="PIRSF" id="PIRSF001456">
    <property type="entry name" value="Chorismate_synth"/>
    <property type="match status" value="1"/>
</dbReference>
<comment type="caution">
    <text evidence="12">The sequence shown here is derived from an EMBL/GenBank/DDBJ whole genome shotgun (WGS) entry which is preliminary data.</text>
</comment>
<dbReference type="EC" id="4.2.3.5" evidence="3 11"/>
<evidence type="ECO:0000256" key="5">
    <source>
        <dbReference type="ARBA" id="ARBA00022630"/>
    </source>
</evidence>
<name>A0A1F4TDH6_UNCSA</name>
<dbReference type="STRING" id="1802583.A2311_01735"/>
<evidence type="ECO:0000256" key="9">
    <source>
        <dbReference type="ARBA" id="ARBA00023141"/>
    </source>
</evidence>
<dbReference type="PROSITE" id="PS00787">
    <property type="entry name" value="CHORISMATE_SYNTHASE_1"/>
    <property type="match status" value="1"/>
</dbReference>
<dbReference type="Proteomes" id="UP000178951">
    <property type="component" value="Unassembled WGS sequence"/>
</dbReference>
<evidence type="ECO:0000256" key="11">
    <source>
        <dbReference type="HAMAP-Rule" id="MF_00300"/>
    </source>
</evidence>
<dbReference type="InterPro" id="IPR020541">
    <property type="entry name" value="Chorismate_synthase_CS"/>
</dbReference>
<dbReference type="AlphaFoldDB" id="A0A1F4TDH6"/>
<comment type="pathway">
    <text evidence="1 11">Metabolic intermediate biosynthesis; chorismate biosynthesis; chorismate from D-erythrose 4-phosphate and phosphoenolpyruvate: step 7/7.</text>
</comment>
<dbReference type="PANTHER" id="PTHR21085">
    <property type="entry name" value="CHORISMATE SYNTHASE"/>
    <property type="match status" value="1"/>
</dbReference>
<evidence type="ECO:0000256" key="8">
    <source>
        <dbReference type="ARBA" id="ARBA00022857"/>
    </source>
</evidence>
<dbReference type="Pfam" id="PF01264">
    <property type="entry name" value="Chorismate_synt"/>
    <property type="match status" value="1"/>
</dbReference>
<sequence length="347" mass="36517">MLGFLTAGESHGQALVAILEGCPADLPLTEKEIALDLARRQGGHGRGGRMKIESDHATLLSGVRHGKTIGSPIALLIPNKSTTFFEKAFTQLRPGHADMAGSLKYGLKDARNILERASARETAARVAVGAVARKLLSELGIKISSRIVSIGGAAKQADWQELIDETGLQGDTLGGVFEVEAVNVPAGLGSHVHWDRRLDGNLARGVMAIPAIKGVELGLGFIQAELLGSQVHDEIMYKKGKGFSHKTNHAGGLEGGMTNGEPVIIRAAMKPISTLAKPLNSVDLASKKPVKAFVERSDVCAVEAAAVVGEAVVALEIAQAVLEKFGGDTLKELSGRFTSYKKSLAVL</sequence>
<dbReference type="PROSITE" id="PS00788">
    <property type="entry name" value="CHORISMATE_SYNTHASE_2"/>
    <property type="match status" value="1"/>
</dbReference>
<keyword evidence="5 11" id="KW-0285">Flavoprotein</keyword>
<feature type="binding site" evidence="11">
    <location>
        <position position="40"/>
    </location>
    <ligand>
        <name>NADP(+)</name>
        <dbReference type="ChEBI" id="CHEBI:58349"/>
    </ligand>
</feature>
<evidence type="ECO:0000313" key="12">
    <source>
        <dbReference type="EMBL" id="OGC30684.1"/>
    </source>
</evidence>
<evidence type="ECO:0000256" key="6">
    <source>
        <dbReference type="ARBA" id="ARBA00022643"/>
    </source>
</evidence>
<keyword evidence="8 11" id="KW-0521">NADP</keyword>
<keyword evidence="7 11" id="KW-0274">FAD</keyword>